<keyword evidence="14" id="KW-1185">Reference proteome</keyword>
<evidence type="ECO:0000259" key="12">
    <source>
        <dbReference type="PROSITE" id="PS51352"/>
    </source>
</evidence>
<evidence type="ECO:0000256" key="9">
    <source>
        <dbReference type="ARBA" id="ARBA00038489"/>
    </source>
</evidence>
<evidence type="ECO:0000256" key="4">
    <source>
        <dbReference type="ARBA" id="ARBA00022862"/>
    </source>
</evidence>
<proteinExistence type="inferred from homology"/>
<protein>
    <recommendedName>
        <fullName evidence="2">thioredoxin-dependent peroxiredoxin</fullName>
        <ecNumber evidence="2">1.11.1.24</ecNumber>
    </recommendedName>
    <alternativeName>
        <fullName evidence="10">Bacterioferritin comigratory protein</fullName>
    </alternativeName>
    <alternativeName>
        <fullName evidence="8">Thioredoxin peroxidase</fullName>
    </alternativeName>
</protein>
<dbReference type="SUPFAM" id="SSF52833">
    <property type="entry name" value="Thioredoxin-like"/>
    <property type="match status" value="1"/>
</dbReference>
<evidence type="ECO:0000256" key="11">
    <source>
        <dbReference type="ARBA" id="ARBA00049091"/>
    </source>
</evidence>
<dbReference type="InterPro" id="IPR000866">
    <property type="entry name" value="AhpC/TSA"/>
</dbReference>
<dbReference type="InterPro" id="IPR036249">
    <property type="entry name" value="Thioredoxin-like_sf"/>
</dbReference>
<dbReference type="PANTHER" id="PTHR42801:SF7">
    <property type="entry name" value="SLL1159 PROTEIN"/>
    <property type="match status" value="1"/>
</dbReference>
<feature type="domain" description="Thioredoxin" evidence="12">
    <location>
        <begin position="51"/>
        <end position="222"/>
    </location>
</feature>
<dbReference type="CDD" id="cd02970">
    <property type="entry name" value="PRX_like2"/>
    <property type="match status" value="1"/>
</dbReference>
<keyword evidence="3" id="KW-0575">Peroxidase</keyword>
<evidence type="ECO:0000313" key="13">
    <source>
        <dbReference type="EMBL" id="MCK9877118.1"/>
    </source>
</evidence>
<dbReference type="Proteomes" id="UP001201873">
    <property type="component" value="Unassembled WGS sequence"/>
</dbReference>
<dbReference type="InterPro" id="IPR013766">
    <property type="entry name" value="Thioredoxin_domain"/>
</dbReference>
<sequence length="236" mass="25579">MNQTRTAPRTLAEFMAELQASRDAEWPAEQLRGHAELRGRLVEQADPSRFVAPGDVVAPFALPTAGGGTTRLDDLVARGPAVLLFFRFEACPACNTALRGYQQTLAPALRELGVELVAISPQVPERLVRVRERHGFDFTVASDPDHALIDRFGLGFAPTDAERDASRARGVDLGEILGTGSWVLPYPSAVVIDQAKVVRFAEVQPNWMVRAESTRIIAAVRAAATAHASITERKGS</sequence>
<evidence type="ECO:0000256" key="10">
    <source>
        <dbReference type="ARBA" id="ARBA00041373"/>
    </source>
</evidence>
<evidence type="ECO:0000256" key="3">
    <source>
        <dbReference type="ARBA" id="ARBA00022559"/>
    </source>
</evidence>
<dbReference type="PROSITE" id="PS51352">
    <property type="entry name" value="THIOREDOXIN_2"/>
    <property type="match status" value="1"/>
</dbReference>
<keyword evidence="6" id="KW-1015">Disulfide bond</keyword>
<reference evidence="13 14" key="1">
    <citation type="submission" date="2022-04" db="EMBL/GenBank/DDBJ databases">
        <title>Genome diversity in the genus Frankia.</title>
        <authorList>
            <person name="Carlos-Shanley C."/>
            <person name="Hahn D."/>
        </authorList>
    </citation>
    <scope>NUCLEOTIDE SEQUENCE [LARGE SCALE GENOMIC DNA]</scope>
    <source>
        <strain evidence="13 14">Ag45/Mut15</strain>
    </source>
</reference>
<comment type="caution">
    <text evidence="13">The sequence shown here is derived from an EMBL/GenBank/DDBJ whole genome shotgun (WGS) entry which is preliminary data.</text>
</comment>
<evidence type="ECO:0000256" key="1">
    <source>
        <dbReference type="ARBA" id="ARBA00003330"/>
    </source>
</evidence>
<keyword evidence="7" id="KW-0676">Redox-active center</keyword>
<evidence type="ECO:0000256" key="8">
    <source>
        <dbReference type="ARBA" id="ARBA00032824"/>
    </source>
</evidence>
<evidence type="ECO:0000256" key="7">
    <source>
        <dbReference type="ARBA" id="ARBA00023284"/>
    </source>
</evidence>
<gene>
    <name evidence="13" type="ORF">MXD59_15275</name>
</gene>
<dbReference type="Gene3D" id="3.40.30.10">
    <property type="entry name" value="Glutaredoxin"/>
    <property type="match status" value="1"/>
</dbReference>
<evidence type="ECO:0000256" key="5">
    <source>
        <dbReference type="ARBA" id="ARBA00023002"/>
    </source>
</evidence>
<comment type="function">
    <text evidence="1">Thiol-specific peroxidase that catalyzes the reduction of hydrogen peroxide and organic hydroperoxides to water and alcohols, respectively. Plays a role in cell protection against oxidative stress by detoxifying peroxides and as sensor of hydrogen peroxide-mediated signaling events.</text>
</comment>
<organism evidence="13 14">
    <name type="scientific">Frankia umida</name>
    <dbReference type="NCBI Taxonomy" id="573489"/>
    <lineage>
        <taxon>Bacteria</taxon>
        <taxon>Bacillati</taxon>
        <taxon>Actinomycetota</taxon>
        <taxon>Actinomycetes</taxon>
        <taxon>Frankiales</taxon>
        <taxon>Frankiaceae</taxon>
        <taxon>Frankia</taxon>
    </lineage>
</organism>
<dbReference type="PANTHER" id="PTHR42801">
    <property type="entry name" value="THIOREDOXIN-DEPENDENT PEROXIDE REDUCTASE"/>
    <property type="match status" value="1"/>
</dbReference>
<comment type="similarity">
    <text evidence="9">Belongs to the peroxiredoxin family. BCP/PrxQ subfamily.</text>
</comment>
<keyword evidence="4" id="KW-0049">Antioxidant</keyword>
<evidence type="ECO:0000256" key="6">
    <source>
        <dbReference type="ARBA" id="ARBA00023157"/>
    </source>
</evidence>
<evidence type="ECO:0000313" key="14">
    <source>
        <dbReference type="Proteomes" id="UP001201873"/>
    </source>
</evidence>
<accession>A0ABT0K012</accession>
<name>A0ABT0K012_9ACTN</name>
<dbReference type="Pfam" id="PF00578">
    <property type="entry name" value="AhpC-TSA"/>
    <property type="match status" value="1"/>
</dbReference>
<keyword evidence="5" id="KW-0560">Oxidoreductase</keyword>
<dbReference type="RefSeq" id="WP_248825406.1">
    <property type="nucleotide sequence ID" value="NZ_JALKFT010000014.1"/>
</dbReference>
<dbReference type="EC" id="1.11.1.24" evidence="2"/>
<evidence type="ECO:0000256" key="2">
    <source>
        <dbReference type="ARBA" id="ARBA00013017"/>
    </source>
</evidence>
<dbReference type="InterPro" id="IPR050924">
    <property type="entry name" value="Peroxiredoxin_BCP/PrxQ"/>
</dbReference>
<comment type="catalytic activity">
    <reaction evidence="11">
        <text>a hydroperoxide + [thioredoxin]-dithiol = an alcohol + [thioredoxin]-disulfide + H2O</text>
        <dbReference type="Rhea" id="RHEA:62620"/>
        <dbReference type="Rhea" id="RHEA-COMP:10698"/>
        <dbReference type="Rhea" id="RHEA-COMP:10700"/>
        <dbReference type="ChEBI" id="CHEBI:15377"/>
        <dbReference type="ChEBI" id="CHEBI:29950"/>
        <dbReference type="ChEBI" id="CHEBI:30879"/>
        <dbReference type="ChEBI" id="CHEBI:35924"/>
        <dbReference type="ChEBI" id="CHEBI:50058"/>
        <dbReference type="EC" id="1.11.1.24"/>
    </reaction>
</comment>
<dbReference type="EMBL" id="JALKFT010000014">
    <property type="protein sequence ID" value="MCK9877118.1"/>
    <property type="molecule type" value="Genomic_DNA"/>
</dbReference>